<protein>
    <recommendedName>
        <fullName evidence="4">Flippase-like domain-containing protein</fullName>
    </recommendedName>
</protein>
<proteinExistence type="predicted"/>
<feature type="transmembrane region" description="Helical" evidence="1">
    <location>
        <begin position="203"/>
        <end position="224"/>
    </location>
</feature>
<reference evidence="2 3" key="1">
    <citation type="submission" date="2024-09" db="EMBL/GenBank/DDBJ databases">
        <authorList>
            <person name="Sun Q."/>
            <person name="Mori K."/>
        </authorList>
    </citation>
    <scope>NUCLEOTIDE SEQUENCE [LARGE SCALE GENOMIC DNA]</scope>
    <source>
        <strain evidence="2 3">CECT 8286</strain>
    </source>
</reference>
<dbReference type="RefSeq" id="WP_382380252.1">
    <property type="nucleotide sequence ID" value="NZ_JBHMEZ010000001.1"/>
</dbReference>
<feature type="transmembrane region" description="Helical" evidence="1">
    <location>
        <begin position="12"/>
        <end position="31"/>
    </location>
</feature>
<evidence type="ECO:0008006" key="4">
    <source>
        <dbReference type="Google" id="ProtNLM"/>
    </source>
</evidence>
<dbReference type="Proteomes" id="UP001589605">
    <property type="component" value="Unassembled WGS sequence"/>
</dbReference>
<feature type="transmembrane region" description="Helical" evidence="1">
    <location>
        <begin position="288"/>
        <end position="312"/>
    </location>
</feature>
<evidence type="ECO:0000256" key="1">
    <source>
        <dbReference type="SAM" id="Phobius"/>
    </source>
</evidence>
<feature type="transmembrane region" description="Helical" evidence="1">
    <location>
        <begin position="51"/>
        <end position="73"/>
    </location>
</feature>
<keyword evidence="1" id="KW-0812">Transmembrane</keyword>
<dbReference type="EMBL" id="JBHMEZ010000001">
    <property type="protein sequence ID" value="MFB9051638.1"/>
    <property type="molecule type" value="Genomic_DNA"/>
</dbReference>
<accession>A0ABV5EXG0</accession>
<organism evidence="2 3">
    <name type="scientific">Formosa undariae</name>
    <dbReference type="NCBI Taxonomy" id="1325436"/>
    <lineage>
        <taxon>Bacteria</taxon>
        <taxon>Pseudomonadati</taxon>
        <taxon>Bacteroidota</taxon>
        <taxon>Flavobacteriia</taxon>
        <taxon>Flavobacteriales</taxon>
        <taxon>Flavobacteriaceae</taxon>
        <taxon>Formosa</taxon>
    </lineage>
</organism>
<keyword evidence="1" id="KW-0472">Membrane</keyword>
<comment type="caution">
    <text evidence="2">The sequence shown here is derived from an EMBL/GenBank/DDBJ whole genome shotgun (WGS) entry which is preliminary data.</text>
</comment>
<feature type="transmembrane region" description="Helical" evidence="1">
    <location>
        <begin position="138"/>
        <end position="161"/>
    </location>
</feature>
<feature type="transmembrane region" description="Helical" evidence="1">
    <location>
        <begin position="173"/>
        <end position="191"/>
    </location>
</feature>
<sequence length="320" mass="36257">MYAKALIYKSHTFLIYIVKISIIAISFYFIYSKLALNDSLSLPEFWSVLKSSAIISLNSVLFVGLLSVVNWFLEILKWQNLVNAVKSITLKSAIAQTLGSHTASLFTPNRIGDYGAKALYFPSNLRAKIMGLNGLGNLAQMCVTTFFGSIGLIFFTKAFPINFDFKTLHWSRYLIFGLLCMGLILVVKTYLKPETWILKTKRFLSSISLSLLGKTLLFSTLRYLVFSFQFYFLLQLFNIDLGYLNTMMIISSLYLLASILPSIFIFDVVLKGSIAVYLFSFFNINETIVLSCITLMWLFNTVLPSVLGSYYVMSFKGPKL</sequence>
<gene>
    <name evidence="2" type="ORF">ACFFVB_00980</name>
</gene>
<keyword evidence="1" id="KW-1133">Transmembrane helix</keyword>
<evidence type="ECO:0000313" key="3">
    <source>
        <dbReference type="Proteomes" id="UP001589605"/>
    </source>
</evidence>
<evidence type="ECO:0000313" key="2">
    <source>
        <dbReference type="EMBL" id="MFB9051638.1"/>
    </source>
</evidence>
<keyword evidence="3" id="KW-1185">Reference proteome</keyword>
<name>A0ABV5EXG0_9FLAO</name>